<comment type="caution">
    <text evidence="6">The sequence shown here is derived from an EMBL/GenBank/DDBJ whole genome shotgun (WGS) entry which is preliminary data.</text>
</comment>
<proteinExistence type="predicted"/>
<dbReference type="SUPFAM" id="SSF52172">
    <property type="entry name" value="CheY-like"/>
    <property type="match status" value="1"/>
</dbReference>
<feature type="domain" description="ANTAR" evidence="5">
    <location>
        <begin position="174"/>
        <end position="235"/>
    </location>
</feature>
<dbReference type="SMART" id="SM00065">
    <property type="entry name" value="GAF"/>
    <property type="match status" value="1"/>
</dbReference>
<keyword evidence="2" id="KW-0418">Kinase</keyword>
<evidence type="ECO:0000256" key="1">
    <source>
        <dbReference type="ARBA" id="ARBA00022679"/>
    </source>
</evidence>
<dbReference type="RefSeq" id="WP_110484942.1">
    <property type="nucleotide sequence ID" value="NZ_QJVC01000006.1"/>
</dbReference>
<keyword evidence="4" id="KW-0804">Transcription</keyword>
<dbReference type="InterPro" id="IPR003018">
    <property type="entry name" value="GAF"/>
</dbReference>
<keyword evidence="1" id="KW-0808">Transferase</keyword>
<organism evidence="6 7">
    <name type="scientific">Arthrobacter psychrolactophilus</name>
    <dbReference type="NCBI Taxonomy" id="92442"/>
    <lineage>
        <taxon>Bacteria</taxon>
        <taxon>Bacillati</taxon>
        <taxon>Actinomycetota</taxon>
        <taxon>Actinomycetes</taxon>
        <taxon>Micrococcales</taxon>
        <taxon>Micrococcaceae</taxon>
        <taxon>Arthrobacter</taxon>
    </lineage>
</organism>
<dbReference type="Pfam" id="PF03861">
    <property type="entry name" value="ANTAR"/>
    <property type="match status" value="1"/>
</dbReference>
<evidence type="ECO:0000256" key="2">
    <source>
        <dbReference type="ARBA" id="ARBA00022777"/>
    </source>
</evidence>
<name>A0A2V5IPW2_9MICC</name>
<dbReference type="InterPro" id="IPR036388">
    <property type="entry name" value="WH-like_DNA-bd_sf"/>
</dbReference>
<sequence length="243" mass="25660">MDKVENALPLAEELAAVAASAAGLLLTGNTVSETLKLITEAAKLSFPDALGAGVTLIDVNARKTSMAASDALVEQADALQYELDEGPCLTAWATGQTVVVDDVAADGRWPKWSQAVAPLAVWSSLSAPLKSSGESFGAVKVYASRAAAFNDNSRRVLELLAAQATVLLEHAQTTEGAHRLSEDLQFALRSRDLIGMAKGLVMEREGVSEERAMQILMKRAIADRSTLRETAVSLVKAATPQGK</sequence>
<dbReference type="Pfam" id="PF13185">
    <property type="entry name" value="GAF_2"/>
    <property type="match status" value="1"/>
</dbReference>
<dbReference type="Gene3D" id="3.30.450.40">
    <property type="match status" value="1"/>
</dbReference>
<dbReference type="GO" id="GO:0016301">
    <property type="term" value="F:kinase activity"/>
    <property type="evidence" value="ECO:0007669"/>
    <property type="project" value="UniProtKB-KW"/>
</dbReference>
<dbReference type="InterPro" id="IPR012074">
    <property type="entry name" value="GAF_ANTAR"/>
</dbReference>
<evidence type="ECO:0000259" key="5">
    <source>
        <dbReference type="PROSITE" id="PS50921"/>
    </source>
</evidence>
<dbReference type="InterPro" id="IPR011006">
    <property type="entry name" value="CheY-like_superfamily"/>
</dbReference>
<dbReference type="EMBL" id="QJVC01000006">
    <property type="protein sequence ID" value="PYI38628.1"/>
    <property type="molecule type" value="Genomic_DNA"/>
</dbReference>
<evidence type="ECO:0000256" key="3">
    <source>
        <dbReference type="ARBA" id="ARBA00023015"/>
    </source>
</evidence>
<dbReference type="Gene3D" id="1.10.10.10">
    <property type="entry name" value="Winged helix-like DNA-binding domain superfamily/Winged helix DNA-binding domain"/>
    <property type="match status" value="1"/>
</dbReference>
<protein>
    <recommendedName>
        <fullName evidence="5">ANTAR domain-containing protein</fullName>
    </recommendedName>
</protein>
<reference evidence="6 7" key="1">
    <citation type="submission" date="2018-05" db="EMBL/GenBank/DDBJ databases">
        <title>Genetic diversity of glacier-inhabiting Cryobacterium bacteria in China and description of Cryobacterium mengkeensis sp. nov. and Arthrobacter glacialis sp. nov.</title>
        <authorList>
            <person name="Liu Q."/>
            <person name="Xin Y.-H."/>
        </authorList>
    </citation>
    <scope>NUCLEOTIDE SEQUENCE [LARGE SCALE GENOMIC DNA]</scope>
    <source>
        <strain evidence="6 7">B7</strain>
    </source>
</reference>
<dbReference type="SMART" id="SM01012">
    <property type="entry name" value="ANTAR"/>
    <property type="match status" value="1"/>
</dbReference>
<evidence type="ECO:0000313" key="7">
    <source>
        <dbReference type="Proteomes" id="UP000247980"/>
    </source>
</evidence>
<dbReference type="InterPro" id="IPR029016">
    <property type="entry name" value="GAF-like_dom_sf"/>
</dbReference>
<accession>A0A2V5IPW2</accession>
<dbReference type="GO" id="GO:0003723">
    <property type="term" value="F:RNA binding"/>
    <property type="evidence" value="ECO:0007669"/>
    <property type="project" value="InterPro"/>
</dbReference>
<keyword evidence="7" id="KW-1185">Reference proteome</keyword>
<keyword evidence="3" id="KW-0805">Transcription regulation</keyword>
<dbReference type="PIRSF" id="PIRSF036625">
    <property type="entry name" value="GAF_ANTAR"/>
    <property type="match status" value="1"/>
</dbReference>
<dbReference type="SUPFAM" id="SSF55781">
    <property type="entry name" value="GAF domain-like"/>
    <property type="match status" value="1"/>
</dbReference>
<evidence type="ECO:0000256" key="4">
    <source>
        <dbReference type="ARBA" id="ARBA00023163"/>
    </source>
</evidence>
<dbReference type="Proteomes" id="UP000247980">
    <property type="component" value="Unassembled WGS sequence"/>
</dbReference>
<dbReference type="PROSITE" id="PS50921">
    <property type="entry name" value="ANTAR"/>
    <property type="match status" value="1"/>
</dbReference>
<dbReference type="InterPro" id="IPR005561">
    <property type="entry name" value="ANTAR"/>
</dbReference>
<dbReference type="AlphaFoldDB" id="A0A2V5IPW2"/>
<dbReference type="OrthoDB" id="3688893at2"/>
<evidence type="ECO:0000313" key="6">
    <source>
        <dbReference type="EMBL" id="PYI38628.1"/>
    </source>
</evidence>
<gene>
    <name evidence="6" type="ORF">CVS30_08665</name>
</gene>